<evidence type="ECO:0000256" key="1">
    <source>
        <dbReference type="SAM" id="Phobius"/>
    </source>
</evidence>
<evidence type="ECO:0000313" key="3">
    <source>
        <dbReference type="Proteomes" id="UP000585474"/>
    </source>
</evidence>
<keyword evidence="1" id="KW-0812">Transmembrane</keyword>
<proteinExistence type="predicted"/>
<keyword evidence="1" id="KW-1133">Transmembrane helix</keyword>
<dbReference type="EMBL" id="BJWL01000011">
    <property type="protein sequence ID" value="GFY97112.1"/>
    <property type="molecule type" value="Genomic_DNA"/>
</dbReference>
<comment type="caution">
    <text evidence="2">The sequence shown here is derived from an EMBL/GenBank/DDBJ whole genome shotgun (WGS) entry which is preliminary data.</text>
</comment>
<evidence type="ECO:0000313" key="2">
    <source>
        <dbReference type="EMBL" id="GFY97112.1"/>
    </source>
</evidence>
<sequence length="277" mass="29747">MAKIIIKRTRNEAIDAITGYCCCSALDAESGPVPRFFFAVVAPLLNGCLFSSQSLRCLLVLSLCITSSYPPEAKTDSLYRVIQILLLLVSESIHESSGQLLGWIAAVAAAVPAVAAACICGVGFVSQSQSPSPLLVESKGLDPGFGVELDLFLAQLHVFVCLLAGPVLKNKKVWVWFSSKYPYCSAAKVEVAANLIPIGLSFQTGVATKFVLSSASDPALVCCCWLADVADAVVWFDPESPLDLKCLLLLLSHVYAAAGFFFAPCQPWWFFSFASEF</sequence>
<feature type="transmembrane region" description="Helical" evidence="1">
    <location>
        <begin position="145"/>
        <end position="168"/>
    </location>
</feature>
<gene>
    <name evidence="2" type="ORF">Acr_11g0014180</name>
</gene>
<dbReference type="Proteomes" id="UP000585474">
    <property type="component" value="Unassembled WGS sequence"/>
</dbReference>
<feature type="transmembrane region" description="Helical" evidence="1">
    <location>
        <begin position="247"/>
        <end position="271"/>
    </location>
</feature>
<reference evidence="2 3" key="1">
    <citation type="submission" date="2019-07" db="EMBL/GenBank/DDBJ databases">
        <title>De Novo Assembly of kiwifruit Actinidia rufa.</title>
        <authorList>
            <person name="Sugita-Konishi S."/>
            <person name="Sato K."/>
            <person name="Mori E."/>
            <person name="Abe Y."/>
            <person name="Kisaki G."/>
            <person name="Hamano K."/>
            <person name="Suezawa K."/>
            <person name="Otani M."/>
            <person name="Fukuda T."/>
            <person name="Manabe T."/>
            <person name="Gomi K."/>
            <person name="Tabuchi M."/>
            <person name="Akimitsu K."/>
            <person name="Kataoka I."/>
        </authorList>
    </citation>
    <scope>NUCLEOTIDE SEQUENCE [LARGE SCALE GENOMIC DNA]</scope>
    <source>
        <strain evidence="3">cv. Fuchu</strain>
    </source>
</reference>
<feature type="transmembrane region" description="Helical" evidence="1">
    <location>
        <begin position="100"/>
        <end position="125"/>
    </location>
</feature>
<keyword evidence="1" id="KW-0472">Membrane</keyword>
<keyword evidence="3" id="KW-1185">Reference proteome</keyword>
<dbReference type="AlphaFoldDB" id="A0A7J0FEI0"/>
<accession>A0A7J0FEI0</accession>
<protein>
    <submittedName>
        <fullName evidence="2">Uncharacterized protein</fullName>
    </submittedName>
</protein>
<name>A0A7J0FEI0_9ERIC</name>
<organism evidence="2 3">
    <name type="scientific">Actinidia rufa</name>
    <dbReference type="NCBI Taxonomy" id="165716"/>
    <lineage>
        <taxon>Eukaryota</taxon>
        <taxon>Viridiplantae</taxon>
        <taxon>Streptophyta</taxon>
        <taxon>Embryophyta</taxon>
        <taxon>Tracheophyta</taxon>
        <taxon>Spermatophyta</taxon>
        <taxon>Magnoliopsida</taxon>
        <taxon>eudicotyledons</taxon>
        <taxon>Gunneridae</taxon>
        <taxon>Pentapetalae</taxon>
        <taxon>asterids</taxon>
        <taxon>Ericales</taxon>
        <taxon>Actinidiaceae</taxon>
        <taxon>Actinidia</taxon>
    </lineage>
</organism>